<reference evidence="2 3" key="1">
    <citation type="journal article" date="2014" name="Int. J. Syst. Evol. Microbiol.">
        <title>Methanobacterium paludis sp. nov. and a novel strain of Methanobacterium lacus isolated from northern peatlands.</title>
        <authorList>
            <person name="Cadillo-Quiroz H."/>
            <person name="Brauer S.L."/>
            <person name="Goodson N."/>
            <person name="Yavitt J.B."/>
            <person name="Zinder S.H."/>
        </authorList>
    </citation>
    <scope>NUCLEOTIDE SEQUENCE [LARGE SCALE GENOMIC DNA]</scope>
    <source>
        <strain evidence="3">DSM 25820 / JCM 18151 / SWAN1</strain>
    </source>
</reference>
<keyword evidence="1" id="KW-0472">Membrane</keyword>
<accession>F6D2L0</accession>
<keyword evidence="1" id="KW-0812">Transmembrane</keyword>
<dbReference type="HOGENOM" id="CLU_1745557_0_0_2"/>
<sequence length="157" mass="17140">MKCNIINYINITECRGAISVDFLFSMFVIIIVVQSVVGITSDRMDMVKDAKELGDARMIAENVAETIDTAYSCGEGHSTRITLPSAVNGKDYRVTVNSSGVFVEVEGMIGRACVIPKVISSTESSGELGYTMQPQKTYKISNEKTGDSYHIIITQLP</sequence>
<feature type="transmembrane region" description="Helical" evidence="1">
    <location>
        <begin position="22"/>
        <end position="41"/>
    </location>
</feature>
<name>F6D2L0_METPW</name>
<protein>
    <recommendedName>
        <fullName evidence="4">Class III signal peptide-containing protein</fullName>
    </recommendedName>
</protein>
<gene>
    <name evidence="2" type="ordered locus">MSWAN_0919</name>
</gene>
<evidence type="ECO:0000256" key="1">
    <source>
        <dbReference type="SAM" id="Phobius"/>
    </source>
</evidence>
<dbReference type="STRING" id="868131.MSWAN_0919"/>
<evidence type="ECO:0000313" key="3">
    <source>
        <dbReference type="Proteomes" id="UP000009231"/>
    </source>
</evidence>
<organism evidence="2 3">
    <name type="scientific">Methanobacterium paludis (strain DSM 25820 / JCM 18151 / SWAN1)</name>
    <dbReference type="NCBI Taxonomy" id="868131"/>
    <lineage>
        <taxon>Archaea</taxon>
        <taxon>Methanobacteriati</taxon>
        <taxon>Methanobacteriota</taxon>
        <taxon>Methanomada group</taxon>
        <taxon>Methanobacteria</taxon>
        <taxon>Methanobacteriales</taxon>
        <taxon>Methanobacteriaceae</taxon>
        <taxon>Methanobacterium</taxon>
    </lineage>
</organism>
<keyword evidence="1" id="KW-1133">Transmembrane helix</keyword>
<evidence type="ECO:0000313" key="2">
    <source>
        <dbReference type="EMBL" id="AEG17944.1"/>
    </source>
</evidence>
<dbReference type="eggNOG" id="arCOG03821">
    <property type="taxonomic scope" value="Archaea"/>
</dbReference>
<dbReference type="AlphaFoldDB" id="F6D2L0"/>
<dbReference type="EMBL" id="CP002772">
    <property type="protein sequence ID" value="AEG17944.1"/>
    <property type="molecule type" value="Genomic_DNA"/>
</dbReference>
<proteinExistence type="predicted"/>
<dbReference type="Proteomes" id="UP000009231">
    <property type="component" value="Chromosome"/>
</dbReference>
<evidence type="ECO:0008006" key="4">
    <source>
        <dbReference type="Google" id="ProtNLM"/>
    </source>
</evidence>
<keyword evidence="3" id="KW-1185">Reference proteome</keyword>
<dbReference type="KEGG" id="mew:MSWAN_0919"/>